<evidence type="ECO:0000313" key="1">
    <source>
        <dbReference type="EMBL" id="GJC86316.1"/>
    </source>
</evidence>
<protein>
    <submittedName>
        <fullName evidence="1">Uncharacterized protein</fullName>
    </submittedName>
</protein>
<keyword evidence="2" id="KW-1185">Reference proteome</keyword>
<accession>A0AA37GTX0</accession>
<organism evidence="1 2">
    <name type="scientific">Colletotrichum liriopes</name>
    <dbReference type="NCBI Taxonomy" id="708192"/>
    <lineage>
        <taxon>Eukaryota</taxon>
        <taxon>Fungi</taxon>
        <taxon>Dikarya</taxon>
        <taxon>Ascomycota</taxon>
        <taxon>Pezizomycotina</taxon>
        <taxon>Sordariomycetes</taxon>
        <taxon>Hypocreomycetidae</taxon>
        <taxon>Glomerellales</taxon>
        <taxon>Glomerellaceae</taxon>
        <taxon>Colletotrichum</taxon>
        <taxon>Colletotrichum spaethianum species complex</taxon>
    </lineage>
</organism>
<reference evidence="1 2" key="1">
    <citation type="submission" date="2021-07" db="EMBL/GenBank/DDBJ databases">
        <title>Genome data of Colletotrichum spaethianum.</title>
        <authorList>
            <person name="Utami Y.D."/>
            <person name="Hiruma K."/>
        </authorList>
    </citation>
    <scope>NUCLEOTIDE SEQUENCE [LARGE SCALE GENOMIC DNA]</scope>
    <source>
        <strain evidence="1 2">MAFF 242679</strain>
    </source>
</reference>
<dbReference type="AlphaFoldDB" id="A0AA37GTX0"/>
<dbReference type="Proteomes" id="UP001055172">
    <property type="component" value="Unassembled WGS sequence"/>
</dbReference>
<sequence length="67" mass="7439">MATLQLPPPYAPCVRHSSELEDIAISDMKLKIHHRGKRTALRVLTPPDRLKAVIAIVEDEQGTALLL</sequence>
<comment type="caution">
    <text evidence="1">The sequence shown here is derived from an EMBL/GenBank/DDBJ whole genome shotgun (WGS) entry which is preliminary data.</text>
</comment>
<evidence type="ECO:0000313" key="2">
    <source>
        <dbReference type="Proteomes" id="UP001055172"/>
    </source>
</evidence>
<gene>
    <name evidence="1" type="ORF">ColLi_09154</name>
</gene>
<dbReference type="EMBL" id="BPPX01000021">
    <property type="protein sequence ID" value="GJC86316.1"/>
    <property type="molecule type" value="Genomic_DNA"/>
</dbReference>
<proteinExistence type="predicted"/>
<name>A0AA37GTX0_9PEZI</name>